<feature type="region of interest" description="Disordered" evidence="1">
    <location>
        <begin position="212"/>
        <end position="264"/>
    </location>
</feature>
<gene>
    <name evidence="2" type="ORF">BGW36DRAFT_454680</name>
</gene>
<dbReference type="EMBL" id="JAJTJA010000009">
    <property type="protein sequence ID" value="KAH8694122.1"/>
    <property type="molecule type" value="Genomic_DNA"/>
</dbReference>
<feature type="compositionally biased region" description="Basic and acidic residues" evidence="1">
    <location>
        <begin position="80"/>
        <end position="90"/>
    </location>
</feature>
<evidence type="ECO:0000313" key="2">
    <source>
        <dbReference type="EMBL" id="KAH8694122.1"/>
    </source>
</evidence>
<sequence length="421" mass="47687">MAVDPLTRADRKMLPPTPVSKSLEGLEIGIPPIKFTNPWLSKPLPKLPDRTSSLYSRESLIDSYMNRPATSDSPASHKKATSESHQEGRFYRRRNSCSRNSMARINGQANRCSLTLRTFLSEEQYGIGMYLARPATSNHYFREKKWEIFPELAPQSSAQNPQTVTKSRKRRGLKRKRSQARSHHKPNFSSSENLSLNLRPIADYMQQTLAKKTSQLRLRKKTSQTSTPATARPLNGSSSSADSGILSVSRDRNNGNPETQHSMRRHMREISFWGTRVDSSEESLHLDENELAWKGDKEHITSPRWRSPLTKFHSPSSTKLHSRETPAIGCYDSSSSIETPRCGDKKLLLSDSNHSQSSLVSLPEYAKALQQKTSHVFLAIEGVKNKLTEARAARRRAQLKKHIRLIGPIENYPYGAPNEWL</sequence>
<feature type="compositionally biased region" description="Basic residues" evidence="1">
    <location>
        <begin position="166"/>
        <end position="186"/>
    </location>
</feature>
<feature type="region of interest" description="Disordered" evidence="1">
    <location>
        <begin position="152"/>
        <end position="194"/>
    </location>
</feature>
<dbReference type="Proteomes" id="UP001201262">
    <property type="component" value="Unassembled WGS sequence"/>
</dbReference>
<protein>
    <submittedName>
        <fullName evidence="2">Uncharacterized protein</fullName>
    </submittedName>
</protein>
<keyword evidence="3" id="KW-1185">Reference proteome</keyword>
<dbReference type="AlphaFoldDB" id="A0AAD4KL80"/>
<dbReference type="RefSeq" id="XP_046069792.1">
    <property type="nucleotide sequence ID" value="XM_046221903.1"/>
</dbReference>
<feature type="compositionally biased region" description="Low complexity" evidence="1">
    <location>
        <begin position="237"/>
        <end position="248"/>
    </location>
</feature>
<name>A0AAD4KL80_9EURO</name>
<proteinExistence type="predicted"/>
<accession>A0AAD4KL80</accession>
<evidence type="ECO:0000313" key="3">
    <source>
        <dbReference type="Proteomes" id="UP001201262"/>
    </source>
</evidence>
<organism evidence="2 3">
    <name type="scientific">Talaromyces proteolyticus</name>
    <dbReference type="NCBI Taxonomy" id="1131652"/>
    <lineage>
        <taxon>Eukaryota</taxon>
        <taxon>Fungi</taxon>
        <taxon>Dikarya</taxon>
        <taxon>Ascomycota</taxon>
        <taxon>Pezizomycotina</taxon>
        <taxon>Eurotiomycetes</taxon>
        <taxon>Eurotiomycetidae</taxon>
        <taxon>Eurotiales</taxon>
        <taxon>Trichocomaceae</taxon>
        <taxon>Talaromyces</taxon>
        <taxon>Talaromyces sect. Bacilispori</taxon>
    </lineage>
</organism>
<feature type="compositionally biased region" description="Polar residues" evidence="1">
    <location>
        <begin position="154"/>
        <end position="165"/>
    </location>
</feature>
<feature type="region of interest" description="Disordered" evidence="1">
    <location>
        <begin position="1"/>
        <end position="25"/>
    </location>
</feature>
<reference evidence="2" key="1">
    <citation type="submission" date="2021-12" db="EMBL/GenBank/DDBJ databases">
        <title>Convergent genome expansion in fungi linked to evolution of root-endophyte symbiosis.</title>
        <authorList>
            <consortium name="DOE Joint Genome Institute"/>
            <person name="Ke Y.-H."/>
            <person name="Bonito G."/>
            <person name="Liao H.-L."/>
            <person name="Looney B."/>
            <person name="Rojas-Flechas A."/>
            <person name="Nash J."/>
            <person name="Hameed K."/>
            <person name="Schadt C."/>
            <person name="Martin F."/>
            <person name="Crous P.W."/>
            <person name="Miettinen O."/>
            <person name="Magnuson J.K."/>
            <person name="Labbe J."/>
            <person name="Jacobson D."/>
            <person name="Doktycz M.J."/>
            <person name="Veneault-Fourrey C."/>
            <person name="Kuo A."/>
            <person name="Mondo S."/>
            <person name="Calhoun S."/>
            <person name="Riley R."/>
            <person name="Ohm R."/>
            <person name="LaButti K."/>
            <person name="Andreopoulos B."/>
            <person name="Pangilinan J."/>
            <person name="Nolan M."/>
            <person name="Tritt A."/>
            <person name="Clum A."/>
            <person name="Lipzen A."/>
            <person name="Daum C."/>
            <person name="Barry K."/>
            <person name="Grigoriev I.V."/>
            <person name="Vilgalys R."/>
        </authorList>
    </citation>
    <scope>NUCLEOTIDE SEQUENCE</scope>
    <source>
        <strain evidence="2">PMI_201</strain>
    </source>
</reference>
<feature type="region of interest" description="Disordered" evidence="1">
    <location>
        <begin position="65"/>
        <end position="90"/>
    </location>
</feature>
<dbReference type="GeneID" id="70252190"/>
<comment type="caution">
    <text evidence="2">The sequence shown here is derived from an EMBL/GenBank/DDBJ whole genome shotgun (WGS) entry which is preliminary data.</text>
</comment>
<evidence type="ECO:0000256" key="1">
    <source>
        <dbReference type="SAM" id="MobiDB-lite"/>
    </source>
</evidence>